<organism evidence="3 4">
    <name type="scientific">Govanella unica</name>
    <dbReference type="NCBI Taxonomy" id="2975056"/>
    <lineage>
        <taxon>Bacteria</taxon>
        <taxon>Pseudomonadati</taxon>
        <taxon>Pseudomonadota</taxon>
        <taxon>Alphaproteobacteria</taxon>
        <taxon>Emcibacterales</taxon>
        <taxon>Govanellaceae</taxon>
        <taxon>Govanella</taxon>
    </lineage>
</organism>
<accession>A0A9X3TY64</accession>
<dbReference type="Pfam" id="PF05016">
    <property type="entry name" value="ParE_toxin"/>
    <property type="match status" value="1"/>
</dbReference>
<evidence type="ECO:0000256" key="2">
    <source>
        <dbReference type="ARBA" id="ARBA00022649"/>
    </source>
</evidence>
<dbReference type="InterPro" id="IPR007712">
    <property type="entry name" value="RelE/ParE_toxin"/>
</dbReference>
<sequence>MNAVKLTPAAYADLFEIGQIIRQDNPGAAELFVDDLTAIFERLAAMPEIGREIPEIRAGLRRHPFRRFNIYYELTGTGILVVRVLHSARDASALLS</sequence>
<proteinExistence type="inferred from homology"/>
<dbReference type="EMBL" id="JANWOI010000002">
    <property type="protein sequence ID" value="MDA5193704.1"/>
    <property type="molecule type" value="Genomic_DNA"/>
</dbReference>
<evidence type="ECO:0000313" key="4">
    <source>
        <dbReference type="Proteomes" id="UP001141619"/>
    </source>
</evidence>
<dbReference type="PANTHER" id="PTHR33755">
    <property type="entry name" value="TOXIN PARE1-RELATED"/>
    <property type="match status" value="1"/>
</dbReference>
<comment type="caution">
    <text evidence="3">The sequence shown here is derived from an EMBL/GenBank/DDBJ whole genome shotgun (WGS) entry which is preliminary data.</text>
</comment>
<dbReference type="RefSeq" id="WP_274943402.1">
    <property type="nucleotide sequence ID" value="NZ_JANWOI010000002.1"/>
</dbReference>
<reference evidence="3" key="2">
    <citation type="journal article" date="2023" name="Syst. Appl. Microbiol.">
        <title>Govania unica gen. nov., sp. nov., a rare biosphere bacterium that represents a novel family in the class Alphaproteobacteria.</title>
        <authorList>
            <person name="Vandamme P."/>
            <person name="Peeters C."/>
            <person name="Hettiarachchi A."/>
            <person name="Cnockaert M."/>
            <person name="Carlier A."/>
        </authorList>
    </citation>
    <scope>NUCLEOTIDE SEQUENCE</scope>
    <source>
        <strain evidence="3">LMG 31809</strain>
    </source>
</reference>
<keyword evidence="2" id="KW-1277">Toxin-antitoxin system</keyword>
<reference evidence="3" key="1">
    <citation type="submission" date="2022-08" db="EMBL/GenBank/DDBJ databases">
        <authorList>
            <person name="Vandamme P."/>
            <person name="Hettiarachchi A."/>
            <person name="Peeters C."/>
            <person name="Cnockaert M."/>
            <person name="Carlier A."/>
        </authorList>
    </citation>
    <scope>NUCLEOTIDE SEQUENCE</scope>
    <source>
        <strain evidence="3">LMG 31809</strain>
    </source>
</reference>
<gene>
    <name evidence="3" type="ORF">NYP16_07020</name>
</gene>
<dbReference type="InterPro" id="IPR035093">
    <property type="entry name" value="RelE/ParE_toxin_dom_sf"/>
</dbReference>
<evidence type="ECO:0000256" key="1">
    <source>
        <dbReference type="ARBA" id="ARBA00006226"/>
    </source>
</evidence>
<dbReference type="Gene3D" id="3.30.2310.20">
    <property type="entry name" value="RelE-like"/>
    <property type="match status" value="1"/>
</dbReference>
<dbReference type="InterPro" id="IPR051803">
    <property type="entry name" value="TA_system_RelE-like_toxin"/>
</dbReference>
<dbReference type="Proteomes" id="UP001141619">
    <property type="component" value="Unassembled WGS sequence"/>
</dbReference>
<name>A0A9X3TY64_9PROT</name>
<protein>
    <submittedName>
        <fullName evidence="3">Type II toxin-antitoxin system RelE/ParE family toxin</fullName>
    </submittedName>
</protein>
<evidence type="ECO:0000313" key="3">
    <source>
        <dbReference type="EMBL" id="MDA5193704.1"/>
    </source>
</evidence>
<dbReference type="AlphaFoldDB" id="A0A9X3TY64"/>
<keyword evidence="4" id="KW-1185">Reference proteome</keyword>
<comment type="similarity">
    <text evidence="1">Belongs to the RelE toxin family.</text>
</comment>